<keyword evidence="3" id="KW-1185">Reference proteome</keyword>
<feature type="region of interest" description="Disordered" evidence="1">
    <location>
        <begin position="1"/>
        <end position="55"/>
    </location>
</feature>
<dbReference type="AlphaFoldDB" id="A0AAN7KJY1"/>
<protein>
    <submittedName>
        <fullName evidence="2">Uncharacterized protein</fullName>
    </submittedName>
</protein>
<comment type="caution">
    <text evidence="2">The sequence shown here is derived from an EMBL/GenBank/DDBJ whole genome shotgun (WGS) entry which is preliminary data.</text>
</comment>
<evidence type="ECO:0000313" key="2">
    <source>
        <dbReference type="EMBL" id="KAK4764305.1"/>
    </source>
</evidence>
<organism evidence="2 3">
    <name type="scientific">Trapa incisa</name>
    <dbReference type="NCBI Taxonomy" id="236973"/>
    <lineage>
        <taxon>Eukaryota</taxon>
        <taxon>Viridiplantae</taxon>
        <taxon>Streptophyta</taxon>
        <taxon>Embryophyta</taxon>
        <taxon>Tracheophyta</taxon>
        <taxon>Spermatophyta</taxon>
        <taxon>Magnoliopsida</taxon>
        <taxon>eudicotyledons</taxon>
        <taxon>Gunneridae</taxon>
        <taxon>Pentapetalae</taxon>
        <taxon>rosids</taxon>
        <taxon>malvids</taxon>
        <taxon>Myrtales</taxon>
        <taxon>Lythraceae</taxon>
        <taxon>Trapa</taxon>
    </lineage>
</organism>
<evidence type="ECO:0000256" key="1">
    <source>
        <dbReference type="SAM" id="MobiDB-lite"/>
    </source>
</evidence>
<gene>
    <name evidence="2" type="ORF">SAY87_013743</name>
</gene>
<reference evidence="2 3" key="1">
    <citation type="journal article" date="2023" name="Hortic Res">
        <title>Pangenome of water caltrop reveals structural variations and asymmetric subgenome divergence after allopolyploidization.</title>
        <authorList>
            <person name="Zhang X."/>
            <person name="Chen Y."/>
            <person name="Wang L."/>
            <person name="Yuan Y."/>
            <person name="Fang M."/>
            <person name="Shi L."/>
            <person name="Lu R."/>
            <person name="Comes H.P."/>
            <person name="Ma Y."/>
            <person name="Chen Y."/>
            <person name="Huang G."/>
            <person name="Zhou Y."/>
            <person name="Zheng Z."/>
            <person name="Qiu Y."/>
        </authorList>
    </citation>
    <scope>NUCLEOTIDE SEQUENCE [LARGE SCALE GENOMIC DNA]</scope>
    <source>
        <tissue evidence="2">Roots</tissue>
    </source>
</reference>
<sequence length="55" mass="6009">MAALPGICKSGPEEGSHGHKRADFVNNGPVNRAQDAGPHEQDRSLHNDMEEEDEQ</sequence>
<evidence type="ECO:0000313" key="3">
    <source>
        <dbReference type="Proteomes" id="UP001345219"/>
    </source>
</evidence>
<feature type="compositionally biased region" description="Basic and acidic residues" evidence="1">
    <location>
        <begin position="11"/>
        <end position="23"/>
    </location>
</feature>
<dbReference type="Proteomes" id="UP001345219">
    <property type="component" value="Chromosome 11"/>
</dbReference>
<proteinExistence type="predicted"/>
<name>A0AAN7KJY1_9MYRT</name>
<feature type="compositionally biased region" description="Basic and acidic residues" evidence="1">
    <location>
        <begin position="37"/>
        <end position="48"/>
    </location>
</feature>
<accession>A0AAN7KJY1</accession>
<dbReference type="EMBL" id="JAXIOK010000008">
    <property type="protein sequence ID" value="KAK4764305.1"/>
    <property type="molecule type" value="Genomic_DNA"/>
</dbReference>